<evidence type="ECO:0000259" key="5">
    <source>
        <dbReference type="PROSITE" id="PS50110"/>
    </source>
</evidence>
<evidence type="ECO:0000313" key="7">
    <source>
        <dbReference type="Proteomes" id="UP000664417"/>
    </source>
</evidence>
<feature type="coiled-coil region" evidence="3">
    <location>
        <begin position="188"/>
        <end position="219"/>
    </location>
</feature>
<accession>A0A8J7QFD0</accession>
<comment type="caution">
    <text evidence="6">The sequence shown here is derived from an EMBL/GenBank/DDBJ whole genome shotgun (WGS) entry which is preliminary data.</text>
</comment>
<feature type="domain" description="Response regulatory" evidence="5">
    <location>
        <begin position="21"/>
        <end position="175"/>
    </location>
</feature>
<evidence type="ECO:0000256" key="4">
    <source>
        <dbReference type="SAM" id="MobiDB-lite"/>
    </source>
</evidence>
<dbReference type="Pfam" id="PF00072">
    <property type="entry name" value="Response_reg"/>
    <property type="match status" value="1"/>
</dbReference>
<dbReference type="PANTHER" id="PTHR44591">
    <property type="entry name" value="STRESS RESPONSE REGULATOR PROTEIN 1"/>
    <property type="match status" value="1"/>
</dbReference>
<dbReference type="GO" id="GO:0000160">
    <property type="term" value="P:phosphorelay signal transduction system"/>
    <property type="evidence" value="ECO:0007669"/>
    <property type="project" value="InterPro"/>
</dbReference>
<evidence type="ECO:0000256" key="1">
    <source>
        <dbReference type="ARBA" id="ARBA00022553"/>
    </source>
</evidence>
<dbReference type="InterPro" id="IPR001789">
    <property type="entry name" value="Sig_transdc_resp-reg_receiver"/>
</dbReference>
<organism evidence="6 7">
    <name type="scientific">Acanthopleuribacter pedis</name>
    <dbReference type="NCBI Taxonomy" id="442870"/>
    <lineage>
        <taxon>Bacteria</taxon>
        <taxon>Pseudomonadati</taxon>
        <taxon>Acidobacteriota</taxon>
        <taxon>Holophagae</taxon>
        <taxon>Acanthopleuribacterales</taxon>
        <taxon>Acanthopleuribacteraceae</taxon>
        <taxon>Acanthopleuribacter</taxon>
    </lineage>
</organism>
<feature type="modified residue" description="4-aspartylphosphate" evidence="2">
    <location>
        <position position="106"/>
    </location>
</feature>
<dbReference type="EMBL" id="JAFREP010000013">
    <property type="protein sequence ID" value="MBO1319601.1"/>
    <property type="molecule type" value="Genomic_DNA"/>
</dbReference>
<keyword evidence="7" id="KW-1185">Reference proteome</keyword>
<reference evidence="6" key="1">
    <citation type="submission" date="2021-03" db="EMBL/GenBank/DDBJ databases">
        <authorList>
            <person name="Wang G."/>
        </authorList>
    </citation>
    <scope>NUCLEOTIDE SEQUENCE</scope>
    <source>
        <strain evidence="6">KCTC 12899</strain>
    </source>
</reference>
<dbReference type="PROSITE" id="PS50110">
    <property type="entry name" value="RESPONSE_REGULATORY"/>
    <property type="match status" value="1"/>
</dbReference>
<proteinExistence type="predicted"/>
<evidence type="ECO:0000256" key="3">
    <source>
        <dbReference type="SAM" id="Coils"/>
    </source>
</evidence>
<dbReference type="SUPFAM" id="SSF52172">
    <property type="entry name" value="CheY-like"/>
    <property type="match status" value="1"/>
</dbReference>
<gene>
    <name evidence="6" type="ORF">J3U88_14085</name>
</gene>
<evidence type="ECO:0000313" key="6">
    <source>
        <dbReference type="EMBL" id="MBO1319601.1"/>
    </source>
</evidence>
<feature type="region of interest" description="Disordered" evidence="4">
    <location>
        <begin position="1"/>
        <end position="20"/>
    </location>
</feature>
<dbReference type="Gene3D" id="3.40.50.2300">
    <property type="match status" value="1"/>
</dbReference>
<protein>
    <submittedName>
        <fullName evidence="6">Response regulator</fullName>
    </submittedName>
</protein>
<dbReference type="PANTHER" id="PTHR44591:SF3">
    <property type="entry name" value="RESPONSE REGULATORY DOMAIN-CONTAINING PROTEIN"/>
    <property type="match status" value="1"/>
</dbReference>
<name>A0A8J7QFD0_9BACT</name>
<keyword evidence="1 2" id="KW-0597">Phosphoprotein</keyword>
<dbReference type="InterPro" id="IPR050595">
    <property type="entry name" value="Bact_response_regulator"/>
</dbReference>
<evidence type="ECO:0000256" key="2">
    <source>
        <dbReference type="PROSITE-ProRule" id="PRU00169"/>
    </source>
</evidence>
<dbReference type="InterPro" id="IPR011006">
    <property type="entry name" value="CheY-like_superfamily"/>
</dbReference>
<dbReference type="RefSeq" id="WP_207859507.1">
    <property type="nucleotide sequence ID" value="NZ_JAFREP010000013.1"/>
</dbReference>
<sequence>MQNTKVAEEQQQNAEEESNRRILIVDDNAAIHEDFTKILPSQPEELDSFDDLEKGLFGDLAGQDLSTSSPDPAYYELTHAYQGEEAFRLVEKAEADDKPFALVFMDVRMPPGWDGIETIKRIWERWPHLEMVICTAYSDYSWEKILAKVGTTDQLMFLRKPFDVISVKQMALALTKKWNLGLRARRYVEDLERAVEERTKELNRKVVELQKAMDEIQVLQGILPMCMYCHKIRDDDNYWQRVDEYLQGHTVANVSHSVCPQCYESAMSSMLKEIQEEEED</sequence>
<dbReference type="Proteomes" id="UP000664417">
    <property type="component" value="Unassembled WGS sequence"/>
</dbReference>
<keyword evidence="3" id="KW-0175">Coiled coil</keyword>
<dbReference type="AlphaFoldDB" id="A0A8J7QFD0"/>